<evidence type="ECO:0000313" key="4">
    <source>
        <dbReference type="Proteomes" id="UP000004994"/>
    </source>
</evidence>
<sequence>MASSLSSGFSVSGPCFNSRAKGSAHHCYSNGNLQLKDLTSREFLGKSLNVSDHIQQVFCQMFQALEEICVESGQGWWEKTLKPNMVEINSAQQHVDSLLKAGDRLVVIDFYSPDCGGCKTSHPKVWYQNDQGISFLQLS</sequence>
<accession>A0A3Q7H138</accession>
<evidence type="ECO:0000313" key="3">
    <source>
        <dbReference type="EnsemblPlants" id="Solyc06g069720.3.1"/>
    </source>
</evidence>
<evidence type="ECO:0008006" key="5">
    <source>
        <dbReference type="Google" id="ProtNLM"/>
    </source>
</evidence>
<proteinExistence type="inferred from homology"/>
<keyword evidence="2" id="KW-0676">Redox-active center</keyword>
<dbReference type="PANTHER" id="PTHR43601:SF17">
    <property type="entry name" value="THIOREDOXIN-LIKE 1-2, CHLOROPLASTIC"/>
    <property type="match status" value="1"/>
</dbReference>
<comment type="similarity">
    <text evidence="1">Belongs to the thioredoxin family.</text>
</comment>
<reference evidence="3" key="2">
    <citation type="submission" date="2019-01" db="UniProtKB">
        <authorList>
            <consortium name="EnsemblPlants"/>
        </authorList>
    </citation>
    <scope>IDENTIFICATION</scope>
    <source>
        <strain evidence="3">cv. Heinz 1706</strain>
    </source>
</reference>
<dbReference type="Proteomes" id="UP000004994">
    <property type="component" value="Chromosome 6"/>
</dbReference>
<dbReference type="InterPro" id="IPR036249">
    <property type="entry name" value="Thioredoxin-like_sf"/>
</dbReference>
<dbReference type="AlphaFoldDB" id="A0A3Q7H138"/>
<evidence type="ECO:0000256" key="1">
    <source>
        <dbReference type="ARBA" id="ARBA00008987"/>
    </source>
</evidence>
<reference evidence="3" key="1">
    <citation type="journal article" date="2012" name="Nature">
        <title>The tomato genome sequence provides insights into fleshy fruit evolution.</title>
        <authorList>
            <consortium name="Tomato Genome Consortium"/>
        </authorList>
    </citation>
    <scope>NUCLEOTIDE SEQUENCE [LARGE SCALE GENOMIC DNA]</scope>
    <source>
        <strain evidence="3">cv. Heinz 1706</strain>
    </source>
</reference>
<dbReference type="Gramene" id="Solyc06g069720.3.1">
    <property type="protein sequence ID" value="Solyc06g069720.3.1"/>
    <property type="gene ID" value="Solyc06g069720.3"/>
</dbReference>
<dbReference type="PANTHER" id="PTHR43601">
    <property type="entry name" value="THIOREDOXIN, MITOCHONDRIAL"/>
    <property type="match status" value="1"/>
</dbReference>
<organism evidence="3">
    <name type="scientific">Solanum lycopersicum</name>
    <name type="common">Tomato</name>
    <name type="synonym">Lycopersicon esculentum</name>
    <dbReference type="NCBI Taxonomy" id="4081"/>
    <lineage>
        <taxon>Eukaryota</taxon>
        <taxon>Viridiplantae</taxon>
        <taxon>Streptophyta</taxon>
        <taxon>Embryophyta</taxon>
        <taxon>Tracheophyta</taxon>
        <taxon>Spermatophyta</taxon>
        <taxon>Magnoliopsida</taxon>
        <taxon>eudicotyledons</taxon>
        <taxon>Gunneridae</taxon>
        <taxon>Pentapetalae</taxon>
        <taxon>asterids</taxon>
        <taxon>lamiids</taxon>
        <taxon>Solanales</taxon>
        <taxon>Solanaceae</taxon>
        <taxon>Solanoideae</taxon>
        <taxon>Solaneae</taxon>
        <taxon>Solanum</taxon>
        <taxon>Solanum subgen. Lycopersicon</taxon>
    </lineage>
</organism>
<evidence type="ECO:0000256" key="2">
    <source>
        <dbReference type="ARBA" id="ARBA00023284"/>
    </source>
</evidence>
<dbReference type="EnsemblPlants" id="Solyc06g069720.3.1">
    <property type="protein sequence ID" value="Solyc06g069720.3.1"/>
    <property type="gene ID" value="Solyc06g069720.3"/>
</dbReference>
<protein>
    <recommendedName>
        <fullName evidence="5">Thioredoxin domain-containing protein</fullName>
    </recommendedName>
</protein>
<dbReference type="InParanoid" id="A0A3Q7H138"/>
<keyword evidence="4" id="KW-1185">Reference proteome</keyword>
<dbReference type="STRING" id="4081.A0A3Q7H138"/>
<dbReference type="Gene3D" id="3.40.30.10">
    <property type="entry name" value="Glutaredoxin"/>
    <property type="match status" value="1"/>
</dbReference>
<dbReference type="SUPFAM" id="SSF52833">
    <property type="entry name" value="Thioredoxin-like"/>
    <property type="match status" value="1"/>
</dbReference>
<name>A0A3Q7H138_SOLLC</name>